<feature type="compositionally biased region" description="Low complexity" evidence="1">
    <location>
        <begin position="33"/>
        <end position="52"/>
    </location>
</feature>
<name>F0J4R2_ACIMA</name>
<accession>F0J4R2</accession>
<evidence type="ECO:0000256" key="1">
    <source>
        <dbReference type="SAM" id="MobiDB-lite"/>
    </source>
</evidence>
<feature type="chain" id="PRO_5043713657" evidence="2">
    <location>
        <begin position="25"/>
        <end position="198"/>
    </location>
</feature>
<dbReference type="HOGENOM" id="CLU_1393682_0_0_5"/>
<dbReference type="KEGG" id="amv:ACMV_29120"/>
<reference evidence="3 4" key="1">
    <citation type="submission" date="2010-12" db="EMBL/GenBank/DDBJ databases">
        <title>Whole genome sequence of Acidiphilium multivorum AIU301.</title>
        <authorList>
            <person name="Narita-Yamada S."/>
            <person name="Nakamura S."/>
            <person name="Ito N."/>
            <person name="Takarada H."/>
            <person name="Katano Y."/>
            <person name="Nakazawa H."/>
            <person name="Hosoyama A."/>
            <person name="Yamada R."/>
            <person name="Fujita N."/>
        </authorList>
    </citation>
    <scope>NUCLEOTIDE SEQUENCE [LARGE SCALE GENOMIC DNA]</scope>
    <source>
        <strain evidence="4">DSM 11245 / JCM 8867 / AIU301</strain>
    </source>
</reference>
<dbReference type="Proteomes" id="UP000007100">
    <property type="component" value="Chromosome"/>
</dbReference>
<feature type="compositionally biased region" description="Polar residues" evidence="1">
    <location>
        <begin position="53"/>
        <end position="70"/>
    </location>
</feature>
<dbReference type="EMBL" id="AP012035">
    <property type="protein sequence ID" value="BAJ82259.1"/>
    <property type="molecule type" value="Genomic_DNA"/>
</dbReference>
<feature type="signal peptide" evidence="2">
    <location>
        <begin position="1"/>
        <end position="24"/>
    </location>
</feature>
<organism evidence="3 4">
    <name type="scientific">Acidiphilium multivorum (strain DSM 11245 / JCM 8867 / NBRC 100883 / AIU 301)</name>
    <dbReference type="NCBI Taxonomy" id="926570"/>
    <lineage>
        <taxon>Bacteria</taxon>
        <taxon>Pseudomonadati</taxon>
        <taxon>Pseudomonadota</taxon>
        <taxon>Alphaproteobacteria</taxon>
        <taxon>Acetobacterales</taxon>
        <taxon>Acidocellaceae</taxon>
        <taxon>Acidiphilium</taxon>
    </lineage>
</organism>
<keyword evidence="2" id="KW-0732">Signal</keyword>
<evidence type="ECO:0000256" key="2">
    <source>
        <dbReference type="SAM" id="SignalP"/>
    </source>
</evidence>
<sequence>MRTSLLFAGVSALALGLGFGVAHANPPGPPSPGGSTTSSYNTTNTTNTTNSNHQSWSSRTANSNNETETNMAAASSGGVAANNHSLAISASLSNFANSYKTISNYHLATATTNGSVMAGAMASGGGSGGPGGMDRTYGRHGKGSSGAPVVSMNASLNNTANGTGIVTAQVNAGVNSLQQNTVALSSVVSGSSNTSVFH</sequence>
<feature type="region of interest" description="Disordered" evidence="1">
    <location>
        <begin position="26"/>
        <end position="76"/>
    </location>
</feature>
<dbReference type="RefSeq" id="WP_013640897.1">
    <property type="nucleotide sequence ID" value="NC_015186.1"/>
</dbReference>
<protein>
    <submittedName>
        <fullName evidence="3">Uncharacterized protein</fullName>
    </submittedName>
</protein>
<feature type="region of interest" description="Disordered" evidence="1">
    <location>
        <begin position="124"/>
        <end position="154"/>
    </location>
</feature>
<evidence type="ECO:0000313" key="4">
    <source>
        <dbReference type="Proteomes" id="UP000007100"/>
    </source>
</evidence>
<proteinExistence type="predicted"/>
<dbReference type="AlphaFoldDB" id="F0J4R2"/>
<gene>
    <name evidence="3" type="ordered locus">ACMV_29120</name>
</gene>
<evidence type="ECO:0000313" key="3">
    <source>
        <dbReference type="EMBL" id="BAJ82259.1"/>
    </source>
</evidence>
<keyword evidence="4" id="KW-1185">Reference proteome</keyword>